<evidence type="ECO:0000313" key="1">
    <source>
        <dbReference type="EMBL" id="EDL80485.1"/>
    </source>
</evidence>
<proteinExistence type="predicted"/>
<dbReference type="Proteomes" id="UP000234681">
    <property type="component" value="Chromosome 5"/>
</dbReference>
<dbReference type="AlphaFoldDB" id="A6ISD4"/>
<reference evidence="2" key="1">
    <citation type="submission" date="2005-09" db="EMBL/GenBank/DDBJ databases">
        <authorList>
            <person name="Mural R.J."/>
            <person name="Li P.W."/>
            <person name="Adams M.D."/>
            <person name="Amanatides P.G."/>
            <person name="Baden-Tillson H."/>
            <person name="Barnstead M."/>
            <person name="Chin S.H."/>
            <person name="Dew I."/>
            <person name="Evans C.A."/>
            <person name="Ferriera S."/>
            <person name="Flanigan M."/>
            <person name="Fosler C."/>
            <person name="Glodek A."/>
            <person name="Gu Z."/>
            <person name="Holt R.A."/>
            <person name="Jennings D."/>
            <person name="Kraft C.L."/>
            <person name="Lu F."/>
            <person name="Nguyen T."/>
            <person name="Nusskern D.R."/>
            <person name="Pfannkoch C.M."/>
            <person name="Sitter C."/>
            <person name="Sutton G.G."/>
            <person name="Venter J.C."/>
            <person name="Wang Z."/>
            <person name="Woodage T."/>
            <person name="Zheng X.H."/>
            <person name="Zhong F."/>
        </authorList>
    </citation>
    <scope>NUCLEOTIDE SEQUENCE [LARGE SCALE GENOMIC DNA]</scope>
    <source>
        <strain>BN</strain>
        <strain evidence="2">Sprague-Dawley</strain>
    </source>
</reference>
<feature type="non-terminal residue" evidence="1">
    <location>
        <position position="18"/>
    </location>
</feature>
<evidence type="ECO:0000313" key="2">
    <source>
        <dbReference type="Proteomes" id="UP000234681"/>
    </source>
</evidence>
<accession>A6ISD4</accession>
<gene>
    <name evidence="1" type="ORF">rCG_30920</name>
</gene>
<sequence>MLAIVGTYRIEHSRKDGI</sequence>
<name>A6ISD4_RAT</name>
<organism evidence="1 2">
    <name type="scientific">Rattus norvegicus</name>
    <name type="common">Rat</name>
    <dbReference type="NCBI Taxonomy" id="10116"/>
    <lineage>
        <taxon>Eukaryota</taxon>
        <taxon>Metazoa</taxon>
        <taxon>Chordata</taxon>
        <taxon>Craniata</taxon>
        <taxon>Vertebrata</taxon>
        <taxon>Euteleostomi</taxon>
        <taxon>Mammalia</taxon>
        <taxon>Eutheria</taxon>
        <taxon>Euarchontoglires</taxon>
        <taxon>Glires</taxon>
        <taxon>Rodentia</taxon>
        <taxon>Myomorpha</taxon>
        <taxon>Muroidea</taxon>
        <taxon>Muridae</taxon>
        <taxon>Murinae</taxon>
        <taxon>Rattus</taxon>
    </lineage>
</organism>
<protein>
    <submittedName>
        <fullName evidence="1">RCG30920</fullName>
    </submittedName>
</protein>
<dbReference type="EMBL" id="CH473968">
    <property type="protein sequence ID" value="EDL80485.1"/>
    <property type="molecule type" value="Genomic_DNA"/>
</dbReference>